<dbReference type="AlphaFoldDB" id="A0AAW0G853"/>
<evidence type="ECO:0000313" key="2">
    <source>
        <dbReference type="Proteomes" id="UP001385951"/>
    </source>
</evidence>
<dbReference type="SUPFAM" id="SSF52047">
    <property type="entry name" value="RNI-like"/>
    <property type="match status" value="1"/>
</dbReference>
<gene>
    <name evidence="1" type="ORF">QCA50_010678</name>
</gene>
<keyword evidence="2" id="KW-1185">Reference proteome</keyword>
<proteinExistence type="predicted"/>
<accession>A0AAW0G853</accession>
<name>A0AAW0G853_9APHY</name>
<reference evidence="1 2" key="1">
    <citation type="submission" date="2022-09" db="EMBL/GenBank/DDBJ databases">
        <authorList>
            <person name="Palmer J.M."/>
        </authorList>
    </citation>
    <scope>NUCLEOTIDE SEQUENCE [LARGE SCALE GENOMIC DNA]</scope>
    <source>
        <strain evidence="1 2">DSM 7382</strain>
    </source>
</reference>
<evidence type="ECO:0000313" key="1">
    <source>
        <dbReference type="EMBL" id="KAK7686454.1"/>
    </source>
</evidence>
<dbReference type="EMBL" id="JASBNA010000017">
    <property type="protein sequence ID" value="KAK7686454.1"/>
    <property type="molecule type" value="Genomic_DNA"/>
</dbReference>
<protein>
    <submittedName>
        <fullName evidence="1">Uncharacterized protein</fullName>
    </submittedName>
</protein>
<comment type="caution">
    <text evidence="1">The sequence shown here is derived from an EMBL/GenBank/DDBJ whole genome shotgun (WGS) entry which is preliminary data.</text>
</comment>
<dbReference type="InterPro" id="IPR032675">
    <property type="entry name" value="LRR_dom_sf"/>
</dbReference>
<organism evidence="1 2">
    <name type="scientific">Cerrena zonata</name>
    <dbReference type="NCBI Taxonomy" id="2478898"/>
    <lineage>
        <taxon>Eukaryota</taxon>
        <taxon>Fungi</taxon>
        <taxon>Dikarya</taxon>
        <taxon>Basidiomycota</taxon>
        <taxon>Agaricomycotina</taxon>
        <taxon>Agaricomycetes</taxon>
        <taxon>Polyporales</taxon>
        <taxon>Cerrenaceae</taxon>
        <taxon>Cerrena</taxon>
    </lineage>
</organism>
<sequence length="190" mass="21962">MGTEARLEGRSLPFVEDPRCHRTDATDDIDQWLYAFPANLDVHFPCLRILELFNFAQVSTRLEDREAYAHWIPELTKLKSVTTLNILRCEMSANNLTALKSGIDLSRLTSLTSIRLLGYDRAWGQDEEINNIQQILDQLNAPKLRMIAINSCFDKEEEIDMIASVDQFLQIRSSTGWRLFRSSSLLILRW</sequence>
<dbReference type="Proteomes" id="UP001385951">
    <property type="component" value="Unassembled WGS sequence"/>
</dbReference>
<dbReference type="Gene3D" id="3.80.10.10">
    <property type="entry name" value="Ribonuclease Inhibitor"/>
    <property type="match status" value="1"/>
</dbReference>